<proteinExistence type="inferred from homology"/>
<dbReference type="InterPro" id="IPR011004">
    <property type="entry name" value="Trimer_LpxA-like_sf"/>
</dbReference>
<name>A0AA41KH97_9EURY</name>
<feature type="domain" description="Mannose-1-phosphate guanyltransferase C-terminal" evidence="15">
    <location>
        <begin position="262"/>
        <end position="359"/>
    </location>
</feature>
<accession>A0AA41KH97</accession>
<dbReference type="NCBIfam" id="TIGR03992">
    <property type="entry name" value="Arch_glmU"/>
    <property type="match status" value="1"/>
</dbReference>
<dbReference type="AlphaFoldDB" id="A0AA41KH97"/>
<comment type="catalytic activity">
    <reaction evidence="12">
        <text>alpha-D-glucosamine 1-phosphate + acetyl-CoA = N-acetyl-alpha-D-glucosamine 1-phosphate + CoA + H(+)</text>
        <dbReference type="Rhea" id="RHEA:13725"/>
        <dbReference type="ChEBI" id="CHEBI:15378"/>
        <dbReference type="ChEBI" id="CHEBI:57287"/>
        <dbReference type="ChEBI" id="CHEBI:57288"/>
        <dbReference type="ChEBI" id="CHEBI:57776"/>
        <dbReference type="ChEBI" id="CHEBI:58516"/>
        <dbReference type="EC" id="2.3.1.157"/>
    </reaction>
</comment>
<evidence type="ECO:0000256" key="5">
    <source>
        <dbReference type="ARBA" id="ARBA00012225"/>
    </source>
</evidence>
<dbReference type="Proteomes" id="UP001166304">
    <property type="component" value="Unassembled WGS sequence"/>
</dbReference>
<gene>
    <name evidence="16" type="ORF">KTS37_01230</name>
</gene>
<dbReference type="RefSeq" id="WP_162412300.1">
    <property type="nucleotide sequence ID" value="NZ_JAHQXE010000001.1"/>
</dbReference>
<dbReference type="InterPro" id="IPR005835">
    <property type="entry name" value="NTP_transferase_dom"/>
</dbReference>
<dbReference type="PANTHER" id="PTHR43584">
    <property type="entry name" value="NUCLEOTIDYL TRANSFERASE"/>
    <property type="match status" value="1"/>
</dbReference>
<comment type="caution">
    <text evidence="16">The sequence shown here is derived from an EMBL/GenBank/DDBJ whole genome shotgun (WGS) entry which is preliminary data.</text>
</comment>
<evidence type="ECO:0000256" key="1">
    <source>
        <dbReference type="ARBA" id="ARBA00005166"/>
    </source>
</evidence>
<comment type="pathway">
    <text evidence="2">Nucleotide-sugar biosynthesis; UDP-N-acetyl-alpha-D-glucosamine biosynthesis; UDP-N-acetyl-alpha-D-glucosamine from N-acetyl-alpha-D-glucosamine 1-phosphate: step 1/1.</text>
</comment>
<reference evidence="16" key="1">
    <citation type="submission" date="2021-06" db="EMBL/GenBank/DDBJ databases">
        <title>New haloarchaea isolates fom saline soil.</title>
        <authorList>
            <person name="Duran-Viseras A."/>
            <person name="Sanchez-Porro C.S."/>
            <person name="Ventosa A."/>
        </authorList>
    </citation>
    <scope>NUCLEOTIDE SEQUENCE</scope>
    <source>
        <strain evidence="16">JCM 18369</strain>
    </source>
</reference>
<dbReference type="Gene3D" id="2.160.10.10">
    <property type="entry name" value="Hexapeptide repeat proteins"/>
    <property type="match status" value="1"/>
</dbReference>
<comment type="catalytic activity">
    <reaction evidence="13">
        <text>N-acetyl-alpha-D-glucosamine 1-phosphate + UTP + H(+) = UDP-N-acetyl-alpha-D-glucosamine + diphosphate</text>
        <dbReference type="Rhea" id="RHEA:13509"/>
        <dbReference type="ChEBI" id="CHEBI:15378"/>
        <dbReference type="ChEBI" id="CHEBI:33019"/>
        <dbReference type="ChEBI" id="CHEBI:46398"/>
        <dbReference type="ChEBI" id="CHEBI:57705"/>
        <dbReference type="ChEBI" id="CHEBI:57776"/>
        <dbReference type="EC" id="2.7.7.23"/>
    </reaction>
</comment>
<dbReference type="EMBL" id="JAHQXE010000001">
    <property type="protein sequence ID" value="MBV0900398.1"/>
    <property type="molecule type" value="Genomic_DNA"/>
</dbReference>
<dbReference type="EC" id="2.7.7.23" evidence="6"/>
<dbReference type="GO" id="GO:0003977">
    <property type="term" value="F:UDP-N-acetylglucosamine diphosphorylase activity"/>
    <property type="evidence" value="ECO:0007669"/>
    <property type="project" value="UniProtKB-EC"/>
</dbReference>
<evidence type="ECO:0000259" key="15">
    <source>
        <dbReference type="Pfam" id="PF25087"/>
    </source>
</evidence>
<evidence type="ECO:0000313" key="16">
    <source>
        <dbReference type="EMBL" id="MBV0900398.1"/>
    </source>
</evidence>
<evidence type="ECO:0000256" key="4">
    <source>
        <dbReference type="ARBA" id="ARBA00007947"/>
    </source>
</evidence>
<evidence type="ECO:0000256" key="12">
    <source>
        <dbReference type="ARBA" id="ARBA00048247"/>
    </source>
</evidence>
<dbReference type="PANTHER" id="PTHR43584:SF8">
    <property type="entry name" value="N-ACETYLMURAMATE ALPHA-1-PHOSPHATE URIDYLYLTRANSFERASE"/>
    <property type="match status" value="1"/>
</dbReference>
<keyword evidence="8 16" id="KW-0808">Transferase</keyword>
<keyword evidence="10" id="KW-0511">Multifunctional enzyme</keyword>
<evidence type="ECO:0000256" key="6">
    <source>
        <dbReference type="ARBA" id="ARBA00012457"/>
    </source>
</evidence>
<dbReference type="PROSITE" id="PS00101">
    <property type="entry name" value="HEXAPEP_TRANSFERASES"/>
    <property type="match status" value="1"/>
</dbReference>
<evidence type="ECO:0000256" key="10">
    <source>
        <dbReference type="ARBA" id="ARBA00023268"/>
    </source>
</evidence>
<evidence type="ECO:0000256" key="3">
    <source>
        <dbReference type="ARBA" id="ARBA00007707"/>
    </source>
</evidence>
<sequence length="396" mass="42242">MHIDTAVVLAAGEGTRLRPLTRNRPKPMLPAANRPILEHVFDALVEAGIEQLVAVVGFKRDRVQDHFGPTYRGVPITYVTQHKQLGSGHALLQARAAVDGPLLVMNGDRLVDAGTIEAVDASYDETGDTSIAVVERQDTSRYGAVQVRDRDIVEIVEKPQEDDYRLINGGVYAFDADVFDAIDETTRHAGELALTDTIELLLETDRVRAVEVDGMWVDATYPWDLLTVACEVLARGRVVESARDERVWVDDSARVHDDAVLQAPVVVGPDCEIGPDAVIGPDVALGRNVTVGANTVVQHSVLDADTRVDPSSTLIDTVTGQDVTLGAATVAPGGPADVQVGTEVFEDQQLGAVVADRADARGDVSFVPGSLVGPNARIATGVTVDGTVPEDAEVVR</sequence>
<dbReference type="InterPro" id="IPR056729">
    <property type="entry name" value="GMPPB_C"/>
</dbReference>
<dbReference type="InterPro" id="IPR029044">
    <property type="entry name" value="Nucleotide-diphossugar_trans"/>
</dbReference>
<dbReference type="Pfam" id="PF00483">
    <property type="entry name" value="NTP_transferase"/>
    <property type="match status" value="1"/>
</dbReference>
<evidence type="ECO:0000256" key="8">
    <source>
        <dbReference type="ARBA" id="ARBA00022679"/>
    </source>
</evidence>
<keyword evidence="11" id="KW-0012">Acyltransferase</keyword>
<protein>
    <recommendedName>
        <fullName evidence="7">Bifunctional protein GlmU</fullName>
        <ecNumber evidence="5">2.3.1.157</ecNumber>
        <ecNumber evidence="6">2.7.7.23</ecNumber>
    </recommendedName>
</protein>
<dbReference type="GO" id="GO:0019134">
    <property type="term" value="F:glucosamine-1-phosphate N-acetyltransferase activity"/>
    <property type="evidence" value="ECO:0007669"/>
    <property type="project" value="UniProtKB-EC"/>
</dbReference>
<dbReference type="SUPFAM" id="SSF51161">
    <property type="entry name" value="Trimeric LpxA-like enzymes"/>
    <property type="match status" value="1"/>
</dbReference>
<feature type="domain" description="Nucleotidyl transferase" evidence="14">
    <location>
        <begin position="6"/>
        <end position="232"/>
    </location>
</feature>
<organism evidence="16 17">
    <name type="scientific">Haloarcula salina</name>
    <dbReference type="NCBI Taxonomy" id="1429914"/>
    <lineage>
        <taxon>Archaea</taxon>
        <taxon>Methanobacteriati</taxon>
        <taxon>Methanobacteriota</taxon>
        <taxon>Stenosarchaea group</taxon>
        <taxon>Halobacteria</taxon>
        <taxon>Halobacteriales</taxon>
        <taxon>Haloarculaceae</taxon>
        <taxon>Haloarcula</taxon>
    </lineage>
</organism>
<keyword evidence="17" id="KW-1185">Reference proteome</keyword>
<comment type="pathway">
    <text evidence="1">Nucleotide-sugar biosynthesis; UDP-N-acetyl-alpha-D-glucosamine biosynthesis; N-acetyl-alpha-D-glucosamine 1-phosphate from alpha-D-glucosamine 6-phosphate (route II): step 2/2.</text>
</comment>
<evidence type="ECO:0000313" key="17">
    <source>
        <dbReference type="Proteomes" id="UP001166304"/>
    </source>
</evidence>
<evidence type="ECO:0000256" key="9">
    <source>
        <dbReference type="ARBA" id="ARBA00022695"/>
    </source>
</evidence>
<dbReference type="EC" id="2.3.1.157" evidence="5"/>
<dbReference type="InterPro" id="IPR018357">
    <property type="entry name" value="Hexapep_transf_CS"/>
</dbReference>
<comment type="similarity">
    <text evidence="3">In the C-terminal section; belongs to the transferase hexapeptide repeat family.</text>
</comment>
<evidence type="ECO:0000256" key="11">
    <source>
        <dbReference type="ARBA" id="ARBA00023315"/>
    </source>
</evidence>
<dbReference type="Gene3D" id="3.90.550.10">
    <property type="entry name" value="Spore Coat Polysaccharide Biosynthesis Protein SpsA, Chain A"/>
    <property type="match status" value="1"/>
</dbReference>
<keyword evidence="9" id="KW-0548">Nucleotidyltransferase</keyword>
<dbReference type="InterPro" id="IPR023915">
    <property type="entry name" value="Bifunctiontional_GlmU_arc-type"/>
</dbReference>
<evidence type="ECO:0000259" key="14">
    <source>
        <dbReference type="Pfam" id="PF00483"/>
    </source>
</evidence>
<evidence type="ECO:0000256" key="7">
    <source>
        <dbReference type="ARBA" id="ARBA00013414"/>
    </source>
</evidence>
<comment type="similarity">
    <text evidence="4">In the N-terminal section; belongs to the N-acetylglucosamine-1-phosphate uridyltransferase family.</text>
</comment>
<dbReference type="InterPro" id="IPR050065">
    <property type="entry name" value="GlmU-like"/>
</dbReference>
<dbReference type="SUPFAM" id="SSF53448">
    <property type="entry name" value="Nucleotide-diphospho-sugar transferases"/>
    <property type="match status" value="1"/>
</dbReference>
<dbReference type="CDD" id="cd04181">
    <property type="entry name" value="NTP_transferase"/>
    <property type="match status" value="1"/>
</dbReference>
<evidence type="ECO:0000256" key="13">
    <source>
        <dbReference type="ARBA" id="ARBA00048493"/>
    </source>
</evidence>
<dbReference type="Pfam" id="PF25087">
    <property type="entry name" value="GMPPB_C"/>
    <property type="match status" value="1"/>
</dbReference>
<evidence type="ECO:0000256" key="2">
    <source>
        <dbReference type="ARBA" id="ARBA00005208"/>
    </source>
</evidence>